<evidence type="ECO:0000313" key="2">
    <source>
        <dbReference type="Proteomes" id="UP000308092"/>
    </source>
</evidence>
<sequence>MGFLFFCGYAYLARQTLHQWDSEALDLVSA</sequence>
<dbReference type="Proteomes" id="UP000308092">
    <property type="component" value="Unassembled WGS sequence"/>
</dbReference>
<accession>A0A4V3UMI7</accession>
<dbReference type="AlphaFoldDB" id="A0A4V3UMI7"/>
<evidence type="ECO:0000313" key="1">
    <source>
        <dbReference type="EMBL" id="THC87374.1"/>
    </source>
</evidence>
<protein>
    <submittedName>
        <fullName evidence="1">Uncharacterized protein</fullName>
    </submittedName>
</protein>
<comment type="caution">
    <text evidence="1">The sequence shown here is derived from an EMBL/GenBank/DDBJ whole genome shotgun (WGS) entry which is preliminary data.</text>
</comment>
<name>A0A4V3UMI7_9EURO</name>
<dbReference type="VEuPathDB" id="FungiDB:EYZ11_013178"/>
<proteinExistence type="predicted"/>
<gene>
    <name evidence="1" type="ORF">EYZ11_013178</name>
</gene>
<keyword evidence="2" id="KW-1185">Reference proteome</keyword>
<reference evidence="1 2" key="1">
    <citation type="submission" date="2019-03" db="EMBL/GenBank/DDBJ databases">
        <title>The genome sequence of a newly discovered highly antifungal drug resistant Aspergillus species, Aspergillus tanneri NIH 1004.</title>
        <authorList>
            <person name="Mounaud S."/>
            <person name="Singh I."/>
            <person name="Joardar V."/>
            <person name="Pakala S."/>
            <person name="Pakala S."/>
            <person name="Venepally P."/>
            <person name="Hoover J."/>
            <person name="Nierman W."/>
            <person name="Chung J."/>
            <person name="Losada L."/>
        </authorList>
    </citation>
    <scope>NUCLEOTIDE SEQUENCE [LARGE SCALE GENOMIC DNA]</scope>
    <source>
        <strain evidence="1 2">NIH1004</strain>
    </source>
</reference>
<dbReference type="EMBL" id="SOSA01001254">
    <property type="protein sequence ID" value="THC87374.1"/>
    <property type="molecule type" value="Genomic_DNA"/>
</dbReference>
<organism evidence="1 2">
    <name type="scientific">Aspergillus tanneri</name>
    <dbReference type="NCBI Taxonomy" id="1220188"/>
    <lineage>
        <taxon>Eukaryota</taxon>
        <taxon>Fungi</taxon>
        <taxon>Dikarya</taxon>
        <taxon>Ascomycota</taxon>
        <taxon>Pezizomycotina</taxon>
        <taxon>Eurotiomycetes</taxon>
        <taxon>Eurotiomycetidae</taxon>
        <taxon>Eurotiales</taxon>
        <taxon>Aspergillaceae</taxon>
        <taxon>Aspergillus</taxon>
        <taxon>Aspergillus subgen. Circumdati</taxon>
    </lineage>
</organism>